<proteinExistence type="predicted"/>
<protein>
    <submittedName>
        <fullName evidence="3">WD40-like Beta Propeller Repeat</fullName>
    </submittedName>
</protein>
<gene>
    <name evidence="3" type="ORF">SAMN06296052_10684</name>
</gene>
<evidence type="ECO:0000313" key="4">
    <source>
        <dbReference type="Proteomes" id="UP000198432"/>
    </source>
</evidence>
<dbReference type="SUPFAM" id="SSF48452">
    <property type="entry name" value="TPR-like"/>
    <property type="match status" value="1"/>
</dbReference>
<dbReference type="EMBL" id="FZOQ01000006">
    <property type="protein sequence ID" value="SNS41826.1"/>
    <property type="molecule type" value="Genomic_DNA"/>
</dbReference>
<dbReference type="Proteomes" id="UP000198432">
    <property type="component" value="Unassembled WGS sequence"/>
</dbReference>
<reference evidence="4" key="1">
    <citation type="submission" date="2017-06" db="EMBL/GenBank/DDBJ databases">
        <authorList>
            <person name="Varghese N."/>
            <person name="Submissions S."/>
        </authorList>
    </citation>
    <scope>NUCLEOTIDE SEQUENCE [LARGE SCALE GENOMIC DNA]</scope>
    <source>
        <strain evidence="4">NKM1</strain>
    </source>
</reference>
<dbReference type="Gene3D" id="1.25.40.10">
    <property type="entry name" value="Tetratricopeptide repeat domain"/>
    <property type="match status" value="1"/>
</dbReference>
<dbReference type="InterPro" id="IPR019734">
    <property type="entry name" value="TPR_rpt"/>
</dbReference>
<accession>A0A239EB08</accession>
<dbReference type="InterPro" id="IPR011659">
    <property type="entry name" value="WD40"/>
</dbReference>
<keyword evidence="4" id="KW-1185">Reference proteome</keyword>
<feature type="chain" id="PRO_5012398977" evidence="2">
    <location>
        <begin position="28"/>
        <end position="521"/>
    </location>
</feature>
<dbReference type="PROSITE" id="PS50005">
    <property type="entry name" value="TPR"/>
    <property type="match status" value="1"/>
</dbReference>
<feature type="signal peptide" evidence="2">
    <location>
        <begin position="1"/>
        <end position="27"/>
    </location>
</feature>
<keyword evidence="2" id="KW-0732">Signal</keyword>
<evidence type="ECO:0000256" key="1">
    <source>
        <dbReference type="PROSITE-ProRule" id="PRU00339"/>
    </source>
</evidence>
<dbReference type="RefSeq" id="WP_089318743.1">
    <property type="nucleotide sequence ID" value="NZ_FZOQ01000006.1"/>
</dbReference>
<organism evidence="3 4">
    <name type="scientific">Pontibacter ummariensis</name>
    <dbReference type="NCBI Taxonomy" id="1610492"/>
    <lineage>
        <taxon>Bacteria</taxon>
        <taxon>Pseudomonadati</taxon>
        <taxon>Bacteroidota</taxon>
        <taxon>Cytophagia</taxon>
        <taxon>Cytophagales</taxon>
        <taxon>Hymenobacteraceae</taxon>
        <taxon>Pontibacter</taxon>
    </lineage>
</organism>
<sequence length="521" mass="59119">MRLETKHTIRYATLLVLSCLLVSTALAQSTRKLLRKGNRFFERGNYREAASYYEKALAKEPANVKVLYPAGVSYLTFDKEKAADYLYRVQKLEPDFDRDLDYWLGRVNLINYHFDTAIEHFQEYQEELPKRYAERHEEVKRLIQNAKNAKQEVANPKDVFVKNLGEAVNTLYSEHSPAISLDDNYLLYTSRSEKATGNQEARDGEYFEDIFETKRTSEGEWDKPSVVAGELNSSVHDASIQLFDNDTKLLMYRSENNGDILVSERGAGGSWGKPRSISDQVNTRDFEADAFITPDGQTLLYSTSHYSKNGDLDIYMVKKDEKGNWGSPISVGETINTPYDDDSPFLARDGSLYFASRGHNSMGGYDIFVAKFDPVANKWTVPENLGAPINTPDEDTYYRLAPDGSYAYLTSYRLGGFGETDIYRINYIRNVNVSGQVLSKADGTSMPEVELVFNGMQANKHPISYRSVSDASLANYKVDLLSGRKYQVQFLKDGKLIGEQEFEVPLVLDEATTLTQNFYVD</sequence>
<dbReference type="AlphaFoldDB" id="A0A239EB08"/>
<name>A0A239EB08_9BACT</name>
<evidence type="ECO:0000256" key="2">
    <source>
        <dbReference type="SAM" id="SignalP"/>
    </source>
</evidence>
<dbReference type="Pfam" id="PF07676">
    <property type="entry name" value="PD40"/>
    <property type="match status" value="4"/>
</dbReference>
<dbReference type="Gene3D" id="2.120.10.30">
    <property type="entry name" value="TolB, C-terminal domain"/>
    <property type="match status" value="1"/>
</dbReference>
<evidence type="ECO:0000313" key="3">
    <source>
        <dbReference type="EMBL" id="SNS41826.1"/>
    </source>
</evidence>
<dbReference type="OrthoDB" id="1488841at2"/>
<feature type="repeat" description="TPR" evidence="1">
    <location>
        <begin position="30"/>
        <end position="63"/>
    </location>
</feature>
<dbReference type="InterPro" id="IPR011990">
    <property type="entry name" value="TPR-like_helical_dom_sf"/>
</dbReference>
<dbReference type="InterPro" id="IPR011042">
    <property type="entry name" value="6-blade_b-propeller_TolB-like"/>
</dbReference>
<keyword evidence="1" id="KW-0802">TPR repeat</keyword>
<dbReference type="SUPFAM" id="SSF82171">
    <property type="entry name" value="DPP6 N-terminal domain-like"/>
    <property type="match status" value="1"/>
</dbReference>